<proteinExistence type="predicted"/>
<accession>A0AB40BWU5</accession>
<protein>
    <submittedName>
        <fullName evidence="3">Uncharacterized protein LOC120267780</fullName>
    </submittedName>
</protein>
<organism evidence="2 3">
    <name type="scientific">Dioscorea cayennensis subsp. rotundata</name>
    <name type="common">White Guinea yam</name>
    <name type="synonym">Dioscorea rotundata</name>
    <dbReference type="NCBI Taxonomy" id="55577"/>
    <lineage>
        <taxon>Eukaryota</taxon>
        <taxon>Viridiplantae</taxon>
        <taxon>Streptophyta</taxon>
        <taxon>Embryophyta</taxon>
        <taxon>Tracheophyta</taxon>
        <taxon>Spermatophyta</taxon>
        <taxon>Magnoliopsida</taxon>
        <taxon>Liliopsida</taxon>
        <taxon>Dioscoreales</taxon>
        <taxon>Dioscoreaceae</taxon>
        <taxon>Dioscorea</taxon>
    </lineage>
</organism>
<gene>
    <name evidence="3" type="primary">LOC120267780</name>
</gene>
<name>A0AB40BWU5_DIOCR</name>
<dbReference type="PANTHER" id="PTHR31973">
    <property type="entry name" value="POLYPROTEIN, PUTATIVE-RELATED"/>
    <property type="match status" value="1"/>
</dbReference>
<dbReference type="RefSeq" id="XP_039131398.1">
    <property type="nucleotide sequence ID" value="XM_039275464.1"/>
</dbReference>
<evidence type="ECO:0000313" key="2">
    <source>
        <dbReference type="Proteomes" id="UP001515500"/>
    </source>
</evidence>
<dbReference type="PANTHER" id="PTHR31973:SF187">
    <property type="entry name" value="MUTATOR TRANSPOSASE MUDRA PROTEIN"/>
    <property type="match status" value="1"/>
</dbReference>
<reference evidence="3" key="1">
    <citation type="submission" date="2025-08" db="UniProtKB">
        <authorList>
            <consortium name="RefSeq"/>
        </authorList>
    </citation>
    <scope>IDENTIFICATION</scope>
</reference>
<dbReference type="AlphaFoldDB" id="A0AB40BWU5"/>
<feature type="domain" description="MULE transposase" evidence="1">
    <location>
        <begin position="188"/>
        <end position="247"/>
    </location>
</feature>
<dbReference type="Proteomes" id="UP001515500">
    <property type="component" value="Chromosome 8"/>
</dbReference>
<dbReference type="GeneID" id="120267780"/>
<dbReference type="Pfam" id="PF10551">
    <property type="entry name" value="MULE"/>
    <property type="match status" value="1"/>
</dbReference>
<dbReference type="InterPro" id="IPR018289">
    <property type="entry name" value="MULE_transposase_dom"/>
</dbReference>
<evidence type="ECO:0000259" key="1">
    <source>
        <dbReference type="Pfam" id="PF10551"/>
    </source>
</evidence>
<keyword evidence="2" id="KW-1185">Reference proteome</keyword>
<sequence>MKFTSFKQFRVAVRNYGIKNRCVMKFRPNNSKRCKAFCKKGYPFYLWALLMAIDRNKIQIKSGCLKHECTKDHKSRNVSVQWIAHNYLEQFRADLSWKVARINQAVRSNQSVGIRRLTVWRAKAIATRLLEGDEEDQMKMLYDYRLELLRTHPGSTIMFRCIIGMFQVMYVCLSPLRDGFLGSCRCIISLDGCFLKIFYRGQLLATVGIDANDCIYPITWVMVDKENYANWKWFLELLTADLEINNSHHWAFTSNRQKVSTST</sequence>
<evidence type="ECO:0000313" key="3">
    <source>
        <dbReference type="RefSeq" id="XP_039131398.1"/>
    </source>
</evidence>